<dbReference type="PROSITE" id="PS00324">
    <property type="entry name" value="ASPARTOKINASE"/>
    <property type="match status" value="1"/>
</dbReference>
<dbReference type="Gene3D" id="3.30.360.10">
    <property type="entry name" value="Dihydrodipicolinate Reductase, domain 2"/>
    <property type="match status" value="1"/>
</dbReference>
<evidence type="ECO:0000256" key="1">
    <source>
        <dbReference type="ARBA" id="ARBA00001920"/>
    </source>
</evidence>
<dbReference type="Pfam" id="PF00696">
    <property type="entry name" value="AA_kinase"/>
    <property type="match status" value="1"/>
</dbReference>
<dbReference type="PROSITE" id="PS01042">
    <property type="entry name" value="HOMOSER_DHGENASE"/>
    <property type="match status" value="1"/>
</dbReference>
<dbReference type="Pfam" id="PF03447">
    <property type="entry name" value="NAD_binding_3"/>
    <property type="match status" value="1"/>
</dbReference>
<evidence type="ECO:0000256" key="22">
    <source>
        <dbReference type="ARBA" id="ARBA00023167"/>
    </source>
</evidence>
<dbReference type="InterPro" id="IPR002912">
    <property type="entry name" value="ACT_dom"/>
</dbReference>
<keyword evidence="23" id="KW-0511">Multifunctional enzyme</keyword>
<comment type="pathway">
    <text evidence="6">Amino-acid biosynthesis; L-threonine biosynthesis; L-threonine from L-aspartate: step 1/5.</text>
</comment>
<dbReference type="InterPro" id="IPR001342">
    <property type="entry name" value="HDH_cat"/>
</dbReference>
<comment type="pathway">
    <text evidence="5">Amino-acid biosynthesis; L-methionine biosynthesis via de novo pathway; L-homoserine from L-aspartate: step 3/3.</text>
</comment>
<dbReference type="InterPro" id="IPR045865">
    <property type="entry name" value="ACT-like_dom_sf"/>
</dbReference>
<evidence type="ECO:0000256" key="19">
    <source>
        <dbReference type="ARBA" id="ARBA00023027"/>
    </source>
</evidence>
<name>A0ABM7VA25_9BACT</name>
<evidence type="ECO:0000256" key="12">
    <source>
        <dbReference type="ARBA" id="ARBA00022697"/>
    </source>
</evidence>
<evidence type="ECO:0000256" key="9">
    <source>
        <dbReference type="ARBA" id="ARBA00011881"/>
    </source>
</evidence>
<evidence type="ECO:0000256" key="5">
    <source>
        <dbReference type="ARBA" id="ARBA00005062"/>
    </source>
</evidence>
<keyword evidence="29" id="KW-1185">Reference proteome</keyword>
<comment type="catalytic activity">
    <reaction evidence="26">
        <text>L-homoserine + NADP(+) = L-aspartate 4-semialdehyde + NADPH + H(+)</text>
        <dbReference type="Rhea" id="RHEA:15761"/>
        <dbReference type="ChEBI" id="CHEBI:15378"/>
        <dbReference type="ChEBI" id="CHEBI:57476"/>
        <dbReference type="ChEBI" id="CHEBI:57783"/>
        <dbReference type="ChEBI" id="CHEBI:58349"/>
        <dbReference type="ChEBI" id="CHEBI:537519"/>
        <dbReference type="EC" id="1.1.1.3"/>
    </reaction>
    <physiologicalReaction direction="right-to-left" evidence="26">
        <dbReference type="Rhea" id="RHEA:15763"/>
    </physiologicalReaction>
</comment>
<dbReference type="InterPro" id="IPR005106">
    <property type="entry name" value="Asp/hSer_DH_NAD-bd"/>
</dbReference>
<dbReference type="SUPFAM" id="SSF55347">
    <property type="entry name" value="Glyceraldehyde-3-phosphate dehydrogenase-like, C-terminal domain"/>
    <property type="match status" value="1"/>
</dbReference>
<comment type="catalytic activity">
    <reaction evidence="25">
        <text>L-aspartate + ATP = 4-phospho-L-aspartate + ADP</text>
        <dbReference type="Rhea" id="RHEA:23776"/>
        <dbReference type="ChEBI" id="CHEBI:29991"/>
        <dbReference type="ChEBI" id="CHEBI:30616"/>
        <dbReference type="ChEBI" id="CHEBI:57535"/>
        <dbReference type="ChEBI" id="CHEBI:456216"/>
        <dbReference type="EC" id="2.7.2.4"/>
    </reaction>
    <physiologicalReaction direction="left-to-right" evidence="25">
        <dbReference type="Rhea" id="RHEA:23777"/>
    </physiologicalReaction>
</comment>
<dbReference type="InterPro" id="IPR001048">
    <property type="entry name" value="Asp/Glu/Uridylate_kinase"/>
</dbReference>
<evidence type="ECO:0000256" key="7">
    <source>
        <dbReference type="ARBA" id="ARBA00007952"/>
    </source>
</evidence>
<dbReference type="GO" id="GO:0016301">
    <property type="term" value="F:kinase activity"/>
    <property type="evidence" value="ECO:0007669"/>
    <property type="project" value="UniProtKB-KW"/>
</dbReference>
<dbReference type="Pfam" id="PF00742">
    <property type="entry name" value="Homoserine_dh"/>
    <property type="match status" value="1"/>
</dbReference>
<dbReference type="CDD" id="cd04921">
    <property type="entry name" value="ACT_AKi-HSDH-ThrA-like_1"/>
    <property type="match status" value="1"/>
</dbReference>
<dbReference type="RefSeq" id="WP_338397341.1">
    <property type="nucleotide sequence ID" value="NZ_AP025292.1"/>
</dbReference>
<keyword evidence="12" id="KW-0791">Threonine biosynthesis</keyword>
<evidence type="ECO:0000256" key="21">
    <source>
        <dbReference type="ARBA" id="ARBA00023154"/>
    </source>
</evidence>
<comment type="pathway">
    <text evidence="4">Amino-acid biosynthesis; L-threonine biosynthesis; L-threonine from L-aspartate: step 3/5.</text>
</comment>
<comment type="similarity">
    <text evidence="7">In the C-terminal section; belongs to the homoserine dehydrogenase family.</text>
</comment>
<protein>
    <submittedName>
        <fullName evidence="28">Bifunctional aspartate kinase/homoserine dehydrogenase I</fullName>
    </submittedName>
</protein>
<evidence type="ECO:0000313" key="28">
    <source>
        <dbReference type="EMBL" id="BDC97761.1"/>
    </source>
</evidence>
<keyword evidence="22" id="KW-0486">Methionine biosynthesis</keyword>
<dbReference type="InterPro" id="IPR036291">
    <property type="entry name" value="NAD(P)-bd_dom_sf"/>
</dbReference>
<accession>A0ABM7VA25</accession>
<reference evidence="28 29" key="1">
    <citation type="submission" date="2021-12" db="EMBL/GenBank/DDBJ databases">
        <title>Genome sequencing of bacteria with rrn-lacking chromosome and rrn-plasmid.</title>
        <authorList>
            <person name="Anda M."/>
            <person name="Iwasaki W."/>
        </authorList>
    </citation>
    <scope>NUCLEOTIDE SEQUENCE [LARGE SCALE GENOMIC DNA]</scope>
    <source>
        <strain evidence="28 29">NBRC 101262</strain>
    </source>
</reference>
<dbReference type="InterPro" id="IPR018042">
    <property type="entry name" value="Aspartate_kinase_CS"/>
</dbReference>
<dbReference type="Gene3D" id="3.30.2130.10">
    <property type="entry name" value="VC0802-like"/>
    <property type="match status" value="1"/>
</dbReference>
<dbReference type="InterPro" id="IPR042199">
    <property type="entry name" value="AsparK_Bifunc_asparK/hSer_DH"/>
</dbReference>
<evidence type="ECO:0000256" key="15">
    <source>
        <dbReference type="ARBA" id="ARBA00022777"/>
    </source>
</evidence>
<keyword evidence="11" id="KW-0808">Transferase</keyword>
<dbReference type="Gene3D" id="1.20.120.1320">
    <property type="entry name" value="Aspartokinase, catalytic domain"/>
    <property type="match status" value="1"/>
</dbReference>
<comment type="function">
    <text evidence="24">Bifunctional aspartate kinase and homoserine dehydrogenase that catalyzes the first and the third steps toward the synthesis of lysine, methionine and threonine from aspartate.</text>
</comment>
<dbReference type="InterPro" id="IPR019811">
    <property type="entry name" value="HDH_CS"/>
</dbReference>
<dbReference type="SUPFAM" id="SSF55021">
    <property type="entry name" value="ACT-like"/>
    <property type="match status" value="2"/>
</dbReference>
<evidence type="ECO:0000256" key="2">
    <source>
        <dbReference type="ARBA" id="ARBA00004766"/>
    </source>
</evidence>
<keyword evidence="16" id="KW-0067">ATP-binding</keyword>
<keyword evidence="13" id="KW-0479">Metal-binding</keyword>
<evidence type="ECO:0000256" key="3">
    <source>
        <dbReference type="ARBA" id="ARBA00004986"/>
    </source>
</evidence>
<dbReference type="Pfam" id="PF22468">
    <property type="entry name" value="ACT_9"/>
    <property type="match status" value="2"/>
</dbReference>
<dbReference type="PROSITE" id="PS51671">
    <property type="entry name" value="ACT"/>
    <property type="match status" value="1"/>
</dbReference>
<comment type="similarity">
    <text evidence="8">In the N-terminal section; belongs to the aspartokinase family.</text>
</comment>
<evidence type="ECO:0000259" key="27">
    <source>
        <dbReference type="PROSITE" id="PS51671"/>
    </source>
</evidence>
<evidence type="ECO:0000256" key="17">
    <source>
        <dbReference type="ARBA" id="ARBA00022857"/>
    </source>
</evidence>
<comment type="pathway">
    <text evidence="3">Amino-acid biosynthesis; L-methionine biosynthesis via de novo pathway; L-homoserine from L-aspartate: step 1/3.</text>
</comment>
<dbReference type="EMBL" id="AP025292">
    <property type="protein sequence ID" value="BDC97761.1"/>
    <property type="molecule type" value="Genomic_DNA"/>
</dbReference>
<keyword evidence="21" id="KW-0457">Lysine biosynthesis</keyword>
<evidence type="ECO:0000256" key="20">
    <source>
        <dbReference type="ARBA" id="ARBA00023053"/>
    </source>
</evidence>
<evidence type="ECO:0000256" key="23">
    <source>
        <dbReference type="ARBA" id="ARBA00023268"/>
    </source>
</evidence>
<dbReference type="PANTHER" id="PTHR43070">
    <property type="match status" value="1"/>
</dbReference>
<dbReference type="InterPro" id="IPR011147">
    <property type="entry name" value="Bifunc_Aspkin/hSer_DH"/>
</dbReference>
<keyword evidence="10" id="KW-0028">Amino-acid biosynthesis</keyword>
<dbReference type="NCBIfam" id="TIGR00657">
    <property type="entry name" value="asp_kinases"/>
    <property type="match status" value="1"/>
</dbReference>
<keyword evidence="18" id="KW-0560">Oxidoreductase</keyword>
<dbReference type="NCBIfam" id="NF006959">
    <property type="entry name" value="PRK09436.1"/>
    <property type="match status" value="1"/>
</dbReference>
<dbReference type="InterPro" id="IPR001341">
    <property type="entry name" value="Asp_kinase"/>
</dbReference>
<dbReference type="Gene3D" id="3.40.50.720">
    <property type="entry name" value="NAD(P)-binding Rossmann-like Domain"/>
    <property type="match status" value="1"/>
</dbReference>
<evidence type="ECO:0000256" key="11">
    <source>
        <dbReference type="ARBA" id="ARBA00022679"/>
    </source>
</evidence>
<dbReference type="SUPFAM" id="SSF51735">
    <property type="entry name" value="NAD(P)-binding Rossmann-fold domains"/>
    <property type="match status" value="1"/>
</dbReference>
<proteinExistence type="inferred from homology"/>
<evidence type="ECO:0000256" key="16">
    <source>
        <dbReference type="ARBA" id="ARBA00022840"/>
    </source>
</evidence>
<evidence type="ECO:0000256" key="14">
    <source>
        <dbReference type="ARBA" id="ARBA00022741"/>
    </source>
</evidence>
<evidence type="ECO:0000256" key="4">
    <source>
        <dbReference type="ARBA" id="ARBA00005056"/>
    </source>
</evidence>
<dbReference type="InterPro" id="IPR054352">
    <property type="entry name" value="ACT_Aspartokinase"/>
</dbReference>
<dbReference type="Gene3D" id="3.40.1160.10">
    <property type="entry name" value="Acetylglutamate kinase-like"/>
    <property type="match status" value="1"/>
</dbReference>
<dbReference type="CDD" id="cd04243">
    <property type="entry name" value="AAK_AK-HSDH-like"/>
    <property type="match status" value="1"/>
</dbReference>
<gene>
    <name evidence="28" type="primary">thrA</name>
    <name evidence="28" type="ORF">PEPS_00420</name>
</gene>
<comment type="subunit">
    <text evidence="9">Homotetramer.</text>
</comment>
<sequence>MKVLKFGGTSVGSAESLAQVVGILKDNQEKGTPVAVVNSALSGITNLLVEAGQLASAGDEQYKTVLSTIERRHIQMIEETMATATQAQVLEKIGAYLQQLRDILHGVFLIRELSKRTGDVVLSFGERMASYLLSTYANQHGLATEVLDARKIIVTDANFGNARVFFDKTNKNIVNHFASSSKIQIITGFIAATEEGVTSTLGRGGSDYTAAIFGSALNAEKIEIWTDVDGVMTTDPRQVKKTYSLASLSYAEAMEMSHFGAKVIYPPTIAPAMIKNIPISIRNTFNPEFEGTLISSQSSNWDFDVKGISSISEVSLVNFQGSGIMGVPNVPYRLFNALSEAEINVIFITQASSERSISFAISPEDAQRTKQVLEAEFSPELSLHKVDAIEIRHDLSVVATIGENMRHQPGVAAKLFGALGRNGINVVSIAQGTSELNISVVVEKKDLGKTLNCLHDIYFLSDETRLNIFIAGVGLIGSTLLAQMKAQYENLLKEHLKINIVGIANSKQFYFDSEGIDLDNWKALLLEKGTKGNIDGFVDQMVDLNLSNAVFVDNTSSQLVVENYQRILNNSISITTPNKLASSGDFMKLQEIKQTAMRRGVKFFYETSVGAGLPVITTLNDLLNSGDKIQRIEGVLSGTLSYIFNSFKVGTSFSEIVKQAQAAGFTEPDPRDDLNGMDVRRKILILSREAGYQMDISDVAIEGILPDSCMQAPTVDDFFTELGKHDHHFENILKEAEADGKVLRFIACMEKGKATVSLKAVGPEHPFFSLSGSDNIISFTTSRYLERPLVVKGPGAGAEVTAAGVFAEVIRIFNHLS</sequence>
<comment type="pathway">
    <text evidence="2">Amino-acid biosynthesis; L-lysine biosynthesis via DAP pathway; (S)-tetrahydrodipicolinate from L-aspartate: step 1/4.</text>
</comment>
<evidence type="ECO:0000256" key="10">
    <source>
        <dbReference type="ARBA" id="ARBA00022605"/>
    </source>
</evidence>
<keyword evidence="19" id="KW-0520">NAD</keyword>
<keyword evidence="17" id="KW-0521">NADP</keyword>
<evidence type="ECO:0000256" key="26">
    <source>
        <dbReference type="ARBA" id="ARBA00048841"/>
    </source>
</evidence>
<evidence type="ECO:0000256" key="6">
    <source>
        <dbReference type="ARBA" id="ARBA00005139"/>
    </source>
</evidence>
<evidence type="ECO:0000313" key="29">
    <source>
        <dbReference type="Proteomes" id="UP001354989"/>
    </source>
</evidence>
<dbReference type="InterPro" id="IPR036393">
    <property type="entry name" value="AceGlu_kinase-like_sf"/>
</dbReference>
<evidence type="ECO:0000256" key="18">
    <source>
        <dbReference type="ARBA" id="ARBA00023002"/>
    </source>
</evidence>
<dbReference type="InterPro" id="IPR049638">
    <property type="entry name" value="AK-HD"/>
</dbReference>
<evidence type="ECO:0000256" key="13">
    <source>
        <dbReference type="ARBA" id="ARBA00022723"/>
    </source>
</evidence>
<comment type="cofactor">
    <cofactor evidence="1">
        <name>a metal cation</name>
        <dbReference type="ChEBI" id="CHEBI:25213"/>
    </cofactor>
</comment>
<dbReference type="Proteomes" id="UP001354989">
    <property type="component" value="Chromosome"/>
</dbReference>
<keyword evidence="14" id="KW-0547">Nucleotide-binding</keyword>
<evidence type="ECO:0000256" key="8">
    <source>
        <dbReference type="ARBA" id="ARBA00010046"/>
    </source>
</evidence>
<dbReference type="PANTHER" id="PTHR43070:SF5">
    <property type="entry name" value="HOMOSERINE DEHYDROGENASE"/>
    <property type="match status" value="1"/>
</dbReference>
<dbReference type="SUPFAM" id="SSF53633">
    <property type="entry name" value="Carbamate kinase-like"/>
    <property type="match status" value="1"/>
</dbReference>
<keyword evidence="20" id="KW-0915">Sodium</keyword>
<evidence type="ECO:0000256" key="24">
    <source>
        <dbReference type="ARBA" id="ARBA00044938"/>
    </source>
</evidence>
<keyword evidence="15 28" id="KW-0418">Kinase</keyword>
<dbReference type="PIRSF" id="PIRSF000727">
    <property type="entry name" value="ThrA"/>
    <property type="match status" value="1"/>
</dbReference>
<organism evidence="28 29">
    <name type="scientific">Persicobacter psychrovividus</name>
    <dbReference type="NCBI Taxonomy" id="387638"/>
    <lineage>
        <taxon>Bacteria</taxon>
        <taxon>Pseudomonadati</taxon>
        <taxon>Bacteroidota</taxon>
        <taxon>Cytophagia</taxon>
        <taxon>Cytophagales</taxon>
        <taxon>Persicobacteraceae</taxon>
        <taxon>Persicobacter</taxon>
    </lineage>
</organism>
<feature type="domain" description="ACT" evidence="27">
    <location>
        <begin position="400"/>
        <end position="471"/>
    </location>
</feature>
<evidence type="ECO:0000256" key="25">
    <source>
        <dbReference type="ARBA" id="ARBA00048561"/>
    </source>
</evidence>